<evidence type="ECO:0000256" key="7">
    <source>
        <dbReference type="ARBA" id="ARBA00023002"/>
    </source>
</evidence>
<proteinExistence type="inferred from homology"/>
<dbReference type="AlphaFoldDB" id="A0A5C8ZW34"/>
<evidence type="ECO:0000313" key="12">
    <source>
        <dbReference type="EMBL" id="TXS91802.1"/>
    </source>
</evidence>
<dbReference type="GO" id="GO:0016491">
    <property type="term" value="F:oxidoreductase activity"/>
    <property type="evidence" value="ECO:0007669"/>
    <property type="project" value="UniProtKB-KW"/>
</dbReference>
<dbReference type="PRINTS" id="PR00368">
    <property type="entry name" value="FADPNR"/>
</dbReference>
<dbReference type="RefSeq" id="WP_148064499.1">
    <property type="nucleotide sequence ID" value="NZ_VRYZ01000004.1"/>
</dbReference>
<dbReference type="InterPro" id="IPR013785">
    <property type="entry name" value="Aldolase_TIM"/>
</dbReference>
<evidence type="ECO:0000259" key="11">
    <source>
        <dbReference type="Pfam" id="PF07992"/>
    </source>
</evidence>
<comment type="cofactor">
    <cofactor evidence="2">
        <name>[4Fe-4S] cluster</name>
        <dbReference type="ChEBI" id="CHEBI:49883"/>
    </cofactor>
</comment>
<protein>
    <submittedName>
        <fullName evidence="12">NAD(P)-binding protein</fullName>
    </submittedName>
</protein>
<organism evidence="12 13">
    <name type="scientific">Parahaliea aestuarii</name>
    <dbReference type="NCBI Taxonomy" id="1852021"/>
    <lineage>
        <taxon>Bacteria</taxon>
        <taxon>Pseudomonadati</taxon>
        <taxon>Pseudomonadota</taxon>
        <taxon>Gammaproteobacteria</taxon>
        <taxon>Cellvibrionales</taxon>
        <taxon>Halieaceae</taxon>
        <taxon>Parahaliea</taxon>
    </lineage>
</organism>
<dbReference type="SUPFAM" id="SSF51395">
    <property type="entry name" value="FMN-linked oxidoreductases"/>
    <property type="match status" value="1"/>
</dbReference>
<dbReference type="Gene3D" id="3.50.50.60">
    <property type="entry name" value="FAD/NAD(P)-binding domain"/>
    <property type="match status" value="2"/>
</dbReference>
<dbReference type="InterPro" id="IPR051793">
    <property type="entry name" value="NADH:flavin_oxidoreductase"/>
</dbReference>
<keyword evidence="7" id="KW-0560">Oxidoreductase</keyword>
<evidence type="ECO:0000256" key="8">
    <source>
        <dbReference type="ARBA" id="ARBA00023004"/>
    </source>
</evidence>
<evidence type="ECO:0000256" key="4">
    <source>
        <dbReference type="ARBA" id="ARBA00022630"/>
    </source>
</evidence>
<evidence type="ECO:0000256" key="3">
    <source>
        <dbReference type="ARBA" id="ARBA00011048"/>
    </source>
</evidence>
<keyword evidence="9" id="KW-0411">Iron-sulfur</keyword>
<dbReference type="CDD" id="cd02803">
    <property type="entry name" value="OYE_like_FMN_family"/>
    <property type="match status" value="1"/>
</dbReference>
<accession>A0A5C8ZW34</accession>
<reference evidence="12 13" key="1">
    <citation type="submission" date="2019-08" db="EMBL/GenBank/DDBJ databases">
        <title>Parahaliea maris sp. nov., isolated from the surface seawater.</title>
        <authorList>
            <person name="Liu Y."/>
        </authorList>
    </citation>
    <scope>NUCLEOTIDE SEQUENCE [LARGE SCALE GENOMIC DNA]</scope>
    <source>
        <strain evidence="12 13">S2-26</strain>
    </source>
</reference>
<comment type="cofactor">
    <cofactor evidence="1">
        <name>FMN</name>
        <dbReference type="ChEBI" id="CHEBI:58210"/>
    </cofactor>
</comment>
<name>A0A5C8ZW34_9GAMM</name>
<dbReference type="Proteomes" id="UP000321933">
    <property type="component" value="Unassembled WGS sequence"/>
</dbReference>
<dbReference type="GO" id="GO:0046872">
    <property type="term" value="F:metal ion binding"/>
    <property type="evidence" value="ECO:0007669"/>
    <property type="project" value="UniProtKB-KW"/>
</dbReference>
<keyword evidence="13" id="KW-1185">Reference proteome</keyword>
<keyword evidence="6" id="KW-0479">Metal-binding</keyword>
<dbReference type="Gene3D" id="3.20.20.70">
    <property type="entry name" value="Aldolase class I"/>
    <property type="match status" value="1"/>
</dbReference>
<feature type="domain" description="FAD/NAD(P)-binding" evidence="11">
    <location>
        <begin position="409"/>
        <end position="676"/>
    </location>
</feature>
<dbReference type="PANTHER" id="PTHR42917:SF2">
    <property type="entry name" value="2,4-DIENOYL-COA REDUCTASE [(2E)-ENOYL-COA-PRODUCING]"/>
    <property type="match status" value="1"/>
</dbReference>
<dbReference type="GO" id="GO:0051536">
    <property type="term" value="F:iron-sulfur cluster binding"/>
    <property type="evidence" value="ECO:0007669"/>
    <property type="project" value="UniProtKB-KW"/>
</dbReference>
<feature type="domain" description="NADH:flavin oxidoreductase/NADH oxidase N-terminal" evidence="10">
    <location>
        <begin position="8"/>
        <end position="363"/>
    </location>
</feature>
<dbReference type="EMBL" id="VRYZ01000004">
    <property type="protein sequence ID" value="TXS91802.1"/>
    <property type="molecule type" value="Genomic_DNA"/>
</dbReference>
<evidence type="ECO:0000313" key="13">
    <source>
        <dbReference type="Proteomes" id="UP000321933"/>
    </source>
</evidence>
<keyword evidence="4" id="KW-0285">Flavoprotein</keyword>
<dbReference type="PANTHER" id="PTHR42917">
    <property type="entry name" value="2,4-DIENOYL-COA REDUCTASE"/>
    <property type="match status" value="1"/>
</dbReference>
<dbReference type="InterPro" id="IPR001155">
    <property type="entry name" value="OxRdtase_FMN_N"/>
</dbReference>
<comment type="similarity">
    <text evidence="3">In the N-terminal section; belongs to the NADH:flavin oxidoreductase/NADH oxidase family.</text>
</comment>
<keyword evidence="8" id="KW-0408">Iron</keyword>
<sequence>MSSALPHLMAPGRIGALTLRNRIIMSPMGSNMAEPDGFCGERIQQYYERRAAGGAAMVIMGSVGISWPLGSPNWRQVAISDDKYNDGLKALVAGVHRHGALAAVQLHHGGLESINDSQAGRPLLCPSEPEHAEESLTPYLSPDEIATLSEPYTAETCKVHYKIADTDDIAWVIEQFVGAAERAKRCGFDAVEIHAGHGYLISSFLSPSVNKRHDNYGGSIENRSRLLVEVITAIKSRVGKEFPVWFRMDSHQFATGGITNEDACVTARLAVAAGADAVHCSADGDHSTGTCYTEGHSTHVPAGFSRFAAAVKSCVDVPVIMPGRVEPEVGDRLIKEQKIDFVTMARKLLADPDLPNKIQQNRLKDIRPCIYCYTCISQIFLRRHVICAVNAETGFETERSISPSEVSRNVAVIGGGPAGMEAARVAALRGHRVTLLEKSSRLGGTVFFSGASYPPNSKLVAYLREQMKTLSVDIRLNTEATPALLDHLAPDKVVVANGCSRKLPDVPGIDLPHVLDGDQIRSLVTGEGLDALESKVDRFTRVLLSGAALSRVTSNMALVRQLSKIWMPLGKRIVFIGGGLVAVELAEFLAARGREVTLLEEGSTFGRELMLVRRWRNMADIEKLGVQCIPRATVRRVSAGTVTYVNDGGQERTIGADHVILTTGTIENPTLADALENHGFDVLTAGDCNGVTYIEGAMREGYLAGQSV</sequence>
<dbReference type="Gene3D" id="3.40.50.720">
    <property type="entry name" value="NAD(P)-binding Rossmann-like Domain"/>
    <property type="match status" value="2"/>
</dbReference>
<dbReference type="PRINTS" id="PR00411">
    <property type="entry name" value="PNDRDTASEI"/>
</dbReference>
<evidence type="ECO:0000256" key="5">
    <source>
        <dbReference type="ARBA" id="ARBA00022643"/>
    </source>
</evidence>
<dbReference type="InterPro" id="IPR023753">
    <property type="entry name" value="FAD/NAD-binding_dom"/>
</dbReference>
<dbReference type="OrthoDB" id="8523426at2"/>
<dbReference type="SUPFAM" id="SSF51905">
    <property type="entry name" value="FAD/NAD(P)-binding domain"/>
    <property type="match status" value="1"/>
</dbReference>
<keyword evidence="5" id="KW-0288">FMN</keyword>
<evidence type="ECO:0000256" key="6">
    <source>
        <dbReference type="ARBA" id="ARBA00022723"/>
    </source>
</evidence>
<evidence type="ECO:0000256" key="2">
    <source>
        <dbReference type="ARBA" id="ARBA00001966"/>
    </source>
</evidence>
<evidence type="ECO:0000259" key="10">
    <source>
        <dbReference type="Pfam" id="PF00724"/>
    </source>
</evidence>
<dbReference type="InterPro" id="IPR036188">
    <property type="entry name" value="FAD/NAD-bd_sf"/>
</dbReference>
<evidence type="ECO:0000256" key="1">
    <source>
        <dbReference type="ARBA" id="ARBA00001917"/>
    </source>
</evidence>
<dbReference type="Pfam" id="PF07992">
    <property type="entry name" value="Pyr_redox_2"/>
    <property type="match status" value="1"/>
</dbReference>
<gene>
    <name evidence="12" type="ORF">FVW59_11675</name>
</gene>
<dbReference type="Pfam" id="PF00724">
    <property type="entry name" value="Oxidored_FMN"/>
    <property type="match status" value="1"/>
</dbReference>
<dbReference type="GO" id="GO:0010181">
    <property type="term" value="F:FMN binding"/>
    <property type="evidence" value="ECO:0007669"/>
    <property type="project" value="InterPro"/>
</dbReference>
<comment type="caution">
    <text evidence="12">The sequence shown here is derived from an EMBL/GenBank/DDBJ whole genome shotgun (WGS) entry which is preliminary data.</text>
</comment>
<evidence type="ECO:0000256" key="9">
    <source>
        <dbReference type="ARBA" id="ARBA00023014"/>
    </source>
</evidence>